<protein>
    <recommendedName>
        <fullName evidence="10">Peptidyl-prolyl cis-trans isomerase</fullName>
        <ecNumber evidence="10">5.2.1.8</ecNumber>
    </recommendedName>
</protein>
<evidence type="ECO:0000256" key="6">
    <source>
        <dbReference type="ARBA" id="ARBA00023186"/>
    </source>
</evidence>
<comment type="similarity">
    <text evidence="3 10">Belongs to the FKBP-type PPIase family.</text>
</comment>
<comment type="subcellular location">
    <subcellularLocation>
        <location evidence="2">Cytoplasm</location>
    </subcellularLocation>
</comment>
<organism evidence="12 13">
    <name type="scientific">Ruegeria alba</name>
    <dbReference type="NCBI Taxonomy" id="2916756"/>
    <lineage>
        <taxon>Bacteria</taxon>
        <taxon>Pseudomonadati</taxon>
        <taxon>Pseudomonadota</taxon>
        <taxon>Alphaproteobacteria</taxon>
        <taxon>Rhodobacterales</taxon>
        <taxon>Roseobacteraceae</taxon>
        <taxon>Ruegeria</taxon>
    </lineage>
</organism>
<evidence type="ECO:0000256" key="2">
    <source>
        <dbReference type="ARBA" id="ARBA00004496"/>
    </source>
</evidence>
<dbReference type="Gene3D" id="3.10.50.40">
    <property type="match status" value="1"/>
</dbReference>
<accession>A0ABS9P0T4</accession>
<keyword evidence="4" id="KW-0963">Cytoplasm</keyword>
<name>A0ABS9P0T4_9RHOB</name>
<sequence length="142" mass="15492">MSEVKNGDKVRFHYTGTFTDGTVFDSSQNREPLEIVVGSGQIIGGLDNALPGLKVGETKRVEVPFQEAYGPMDPSQRRDVARDRMPEGLELEPGLKLEMRQPNGPAVDVTVVEVGETMVTLDANHPLAGKDLVFEVEIVSIN</sequence>
<dbReference type="GO" id="GO:0016853">
    <property type="term" value="F:isomerase activity"/>
    <property type="evidence" value="ECO:0007669"/>
    <property type="project" value="UniProtKB-KW"/>
</dbReference>
<dbReference type="PROSITE" id="PS50059">
    <property type="entry name" value="FKBP_PPIASE"/>
    <property type="match status" value="1"/>
</dbReference>
<evidence type="ECO:0000256" key="3">
    <source>
        <dbReference type="ARBA" id="ARBA00006577"/>
    </source>
</evidence>
<keyword evidence="6" id="KW-0143">Chaperone</keyword>
<evidence type="ECO:0000256" key="4">
    <source>
        <dbReference type="ARBA" id="ARBA00022490"/>
    </source>
</evidence>
<feature type="domain" description="PPIase FKBP-type" evidence="11">
    <location>
        <begin position="7"/>
        <end position="101"/>
    </location>
</feature>
<dbReference type="SUPFAM" id="SSF54534">
    <property type="entry name" value="FKBP-like"/>
    <property type="match status" value="1"/>
</dbReference>
<dbReference type="PANTHER" id="PTHR47861">
    <property type="entry name" value="FKBP-TYPE PEPTIDYL-PROLYL CIS-TRANS ISOMERASE SLYD"/>
    <property type="match status" value="1"/>
</dbReference>
<evidence type="ECO:0000256" key="10">
    <source>
        <dbReference type="RuleBase" id="RU003915"/>
    </source>
</evidence>
<dbReference type="PANTHER" id="PTHR47861:SF3">
    <property type="entry name" value="FKBP-TYPE PEPTIDYL-PROLYL CIS-TRANS ISOMERASE SLYD"/>
    <property type="match status" value="1"/>
</dbReference>
<comment type="catalytic activity">
    <reaction evidence="1 9 10">
        <text>[protein]-peptidylproline (omega=180) = [protein]-peptidylproline (omega=0)</text>
        <dbReference type="Rhea" id="RHEA:16237"/>
        <dbReference type="Rhea" id="RHEA-COMP:10747"/>
        <dbReference type="Rhea" id="RHEA-COMP:10748"/>
        <dbReference type="ChEBI" id="CHEBI:83833"/>
        <dbReference type="ChEBI" id="CHEBI:83834"/>
        <dbReference type="EC" id="5.2.1.8"/>
    </reaction>
</comment>
<dbReference type="RefSeq" id="WP_234140279.1">
    <property type="nucleotide sequence ID" value="NZ_JAKOEM010000018.1"/>
</dbReference>
<evidence type="ECO:0000259" key="11">
    <source>
        <dbReference type="PROSITE" id="PS50059"/>
    </source>
</evidence>
<keyword evidence="5 9" id="KW-0697">Rotamase</keyword>
<reference evidence="12" key="1">
    <citation type="submission" date="2022-02" db="EMBL/GenBank/DDBJ databases">
        <title>The genome sequence of Ruegeria sp. 1NDH52C.</title>
        <authorList>
            <person name="Du J."/>
        </authorList>
    </citation>
    <scope>NUCLEOTIDE SEQUENCE</scope>
    <source>
        <strain evidence="12">1NDH52C</strain>
    </source>
</reference>
<dbReference type="InterPro" id="IPR001179">
    <property type="entry name" value="PPIase_FKBP_dom"/>
</dbReference>
<gene>
    <name evidence="12" type="ORF">MB818_16845</name>
</gene>
<comment type="caution">
    <text evidence="12">The sequence shown here is derived from an EMBL/GenBank/DDBJ whole genome shotgun (WGS) entry which is preliminary data.</text>
</comment>
<comment type="function">
    <text evidence="8">Also involved in hydrogenase metallocenter assembly, probably by participating in the nickel insertion step. This function in hydrogenase biosynthesis requires chaperone activity and the presence of the metal-binding domain, but not PPIase activity.</text>
</comment>
<evidence type="ECO:0000256" key="9">
    <source>
        <dbReference type="PROSITE-ProRule" id="PRU00277"/>
    </source>
</evidence>
<dbReference type="Proteomes" id="UP001165279">
    <property type="component" value="Unassembled WGS sequence"/>
</dbReference>
<proteinExistence type="inferred from homology"/>
<evidence type="ECO:0000256" key="1">
    <source>
        <dbReference type="ARBA" id="ARBA00000971"/>
    </source>
</evidence>
<evidence type="ECO:0000313" key="13">
    <source>
        <dbReference type="Proteomes" id="UP001165279"/>
    </source>
</evidence>
<evidence type="ECO:0000256" key="8">
    <source>
        <dbReference type="ARBA" id="ARBA00037071"/>
    </source>
</evidence>
<keyword evidence="13" id="KW-1185">Reference proteome</keyword>
<evidence type="ECO:0000313" key="12">
    <source>
        <dbReference type="EMBL" id="MCG6559881.1"/>
    </source>
</evidence>
<dbReference type="Pfam" id="PF00254">
    <property type="entry name" value="FKBP_C"/>
    <property type="match status" value="1"/>
</dbReference>
<dbReference type="EMBL" id="JAKOEM010000018">
    <property type="protein sequence ID" value="MCG6559881.1"/>
    <property type="molecule type" value="Genomic_DNA"/>
</dbReference>
<evidence type="ECO:0000256" key="7">
    <source>
        <dbReference type="ARBA" id="ARBA00023235"/>
    </source>
</evidence>
<keyword evidence="7 9" id="KW-0413">Isomerase</keyword>
<dbReference type="InterPro" id="IPR046357">
    <property type="entry name" value="PPIase_dom_sf"/>
</dbReference>
<evidence type="ECO:0000256" key="5">
    <source>
        <dbReference type="ARBA" id="ARBA00023110"/>
    </source>
</evidence>
<dbReference type="EC" id="5.2.1.8" evidence="10"/>